<comment type="caution">
    <text evidence="2">The sequence shown here is derived from an EMBL/GenBank/DDBJ whole genome shotgun (WGS) entry which is preliminary data.</text>
</comment>
<dbReference type="Proteomes" id="UP000322873">
    <property type="component" value="Unassembled WGS sequence"/>
</dbReference>
<evidence type="ECO:0000313" key="2">
    <source>
        <dbReference type="EMBL" id="KAA8570728.1"/>
    </source>
</evidence>
<dbReference type="EMBL" id="VICG01000006">
    <property type="protein sequence ID" value="KAA8570728.1"/>
    <property type="molecule type" value="Genomic_DNA"/>
</dbReference>
<reference evidence="2 3" key="1">
    <citation type="submission" date="2019-06" db="EMBL/GenBank/DDBJ databases">
        <title>Genome Sequence of the Brown Rot Fungal Pathogen Monilinia fructicola.</title>
        <authorList>
            <person name="De Miccolis Angelini R.M."/>
            <person name="Landi L."/>
            <person name="Abate D."/>
            <person name="Pollastro S."/>
            <person name="Romanazzi G."/>
            <person name="Faretra F."/>
        </authorList>
    </citation>
    <scope>NUCLEOTIDE SEQUENCE [LARGE SCALE GENOMIC DNA]</scope>
    <source>
        <strain evidence="2 3">Mfrc123</strain>
    </source>
</reference>
<feature type="region of interest" description="Disordered" evidence="1">
    <location>
        <begin position="49"/>
        <end position="70"/>
    </location>
</feature>
<feature type="compositionally biased region" description="Polar residues" evidence="1">
    <location>
        <begin position="49"/>
        <end position="62"/>
    </location>
</feature>
<gene>
    <name evidence="2" type="ORF">EYC84_000123</name>
</gene>
<accession>A0A5M9JMK0</accession>
<sequence length="70" mass="8263">MEGKTLERMERIPNREEYEFKVKVIPLAIYPKLNIWPKYLRQEIVQRASHQSHVAVRNSSHSRCSDTPAV</sequence>
<evidence type="ECO:0000313" key="3">
    <source>
        <dbReference type="Proteomes" id="UP000322873"/>
    </source>
</evidence>
<keyword evidence="3" id="KW-1185">Reference proteome</keyword>
<name>A0A5M9JMK0_MONFR</name>
<protein>
    <submittedName>
        <fullName evidence="2">Uncharacterized protein</fullName>
    </submittedName>
</protein>
<dbReference type="AlphaFoldDB" id="A0A5M9JMK0"/>
<evidence type="ECO:0000256" key="1">
    <source>
        <dbReference type="SAM" id="MobiDB-lite"/>
    </source>
</evidence>
<organism evidence="2 3">
    <name type="scientific">Monilinia fructicola</name>
    <name type="common">Brown rot fungus</name>
    <name type="synonym">Ciboria fructicola</name>
    <dbReference type="NCBI Taxonomy" id="38448"/>
    <lineage>
        <taxon>Eukaryota</taxon>
        <taxon>Fungi</taxon>
        <taxon>Dikarya</taxon>
        <taxon>Ascomycota</taxon>
        <taxon>Pezizomycotina</taxon>
        <taxon>Leotiomycetes</taxon>
        <taxon>Helotiales</taxon>
        <taxon>Sclerotiniaceae</taxon>
        <taxon>Monilinia</taxon>
    </lineage>
</organism>
<proteinExistence type="predicted"/>